<dbReference type="Gene3D" id="1.10.443.10">
    <property type="entry name" value="Intergrase catalytic core"/>
    <property type="match status" value="1"/>
</dbReference>
<dbReference type="EMBL" id="AJXZ01000057">
    <property type="protein sequence ID" value="EIM72207.1"/>
    <property type="molecule type" value="Genomic_DNA"/>
</dbReference>
<gene>
    <name evidence="6" type="ORF">A33O_20535</name>
</gene>
<dbReference type="Pfam" id="PF13356">
    <property type="entry name" value="Arm-DNA-bind_3"/>
    <property type="match status" value="1"/>
</dbReference>
<dbReference type="GO" id="GO:0006310">
    <property type="term" value="P:DNA recombination"/>
    <property type="evidence" value="ECO:0007669"/>
    <property type="project" value="UniProtKB-KW"/>
</dbReference>
<evidence type="ECO:0000256" key="1">
    <source>
        <dbReference type="ARBA" id="ARBA00008857"/>
    </source>
</evidence>
<dbReference type="InterPro" id="IPR050808">
    <property type="entry name" value="Phage_Integrase"/>
</dbReference>
<dbReference type="InterPro" id="IPR010998">
    <property type="entry name" value="Integrase_recombinase_N"/>
</dbReference>
<dbReference type="PANTHER" id="PTHR30629:SF2">
    <property type="entry name" value="PROPHAGE INTEGRASE INTS-RELATED"/>
    <property type="match status" value="1"/>
</dbReference>
<dbReference type="GO" id="GO:0003677">
    <property type="term" value="F:DNA binding"/>
    <property type="evidence" value="ECO:0007669"/>
    <property type="project" value="UniProtKB-KW"/>
</dbReference>
<dbReference type="OrthoDB" id="7615137at2"/>
<protein>
    <submittedName>
        <fullName evidence="6">Integrase</fullName>
    </submittedName>
</protein>
<dbReference type="PROSITE" id="PS51898">
    <property type="entry name" value="TYR_RECOMBINASE"/>
    <property type="match status" value="1"/>
</dbReference>
<dbReference type="PATRIC" id="fig|1189611.3.peg.4128"/>
<dbReference type="Gene3D" id="1.10.150.130">
    <property type="match status" value="1"/>
</dbReference>
<reference evidence="6 7" key="1">
    <citation type="journal article" date="2012" name="J. Bacteriol.">
        <title>Genome Sequence of Nitratireductor aquibiodomus Strain RA22.</title>
        <authorList>
            <person name="Singh A."/>
            <person name="Jangir P.K."/>
            <person name="Kumari C."/>
            <person name="Sharma R."/>
        </authorList>
    </citation>
    <scope>NUCLEOTIDE SEQUENCE [LARGE SCALE GENOMIC DNA]</scope>
    <source>
        <strain evidence="6 7">RA22</strain>
    </source>
</reference>
<comment type="caution">
    <text evidence="6">The sequence shown here is derived from an EMBL/GenBank/DDBJ whole genome shotgun (WGS) entry which is preliminary data.</text>
</comment>
<dbReference type="GO" id="GO:0015074">
    <property type="term" value="P:DNA integration"/>
    <property type="evidence" value="ECO:0007669"/>
    <property type="project" value="UniProtKB-KW"/>
</dbReference>
<keyword evidence="4" id="KW-0233">DNA recombination</keyword>
<evidence type="ECO:0000259" key="5">
    <source>
        <dbReference type="PROSITE" id="PS51898"/>
    </source>
</evidence>
<dbReference type="SUPFAM" id="SSF56349">
    <property type="entry name" value="DNA breaking-rejoining enzymes"/>
    <property type="match status" value="1"/>
</dbReference>
<evidence type="ECO:0000256" key="4">
    <source>
        <dbReference type="ARBA" id="ARBA00023172"/>
    </source>
</evidence>
<sequence>MTKLTKRFVETVEPQSKGHVVWDDEFPGFGLRVYPSGKRSYIVQYRSRGRSRRYTIGLHGVWTPETARREAKALLGQVAQGGDPAEEREEDRKALTIKQLCEQYIADMEAGLILGKGGRPKKDTTIATDVGRIRRHIIPLLGTRRVRDITKPDMNNLMKDIIAGKTRVTMKTEKLRGKAIVRGGRGTAIRTMGLLGGIFSYAVEAGVIEHNPTHGLRKPKYQVRDRRLSEAEYRILGNLLRQAQQSDRYRIHAEILRLITLTGCRRGEIVNLKWSEVDLEGSCLRLVDSKEGSSVRPVGLPVVEFLEKERPHRTGTYVFPGQGIDNAVGNFPQSWKKLFKETPLWDVTPHVLRHSFASIANDLGFTEITIAALIGHAKGSVTSKYVHTLDSTLIMAADTVSGYVKALLEGVEFRRNTYTLDGQSRQSAIDQMLTESRPAV</sequence>
<dbReference type="Pfam" id="PF00589">
    <property type="entry name" value="Phage_integrase"/>
    <property type="match status" value="1"/>
</dbReference>
<dbReference type="InterPro" id="IPR002104">
    <property type="entry name" value="Integrase_catalytic"/>
</dbReference>
<dbReference type="InterPro" id="IPR025166">
    <property type="entry name" value="Integrase_DNA_bind_dom"/>
</dbReference>
<accession>I5BRK5</accession>
<dbReference type="Gene3D" id="3.30.160.390">
    <property type="entry name" value="Integrase, DNA-binding domain"/>
    <property type="match status" value="1"/>
</dbReference>
<feature type="domain" description="Tyr recombinase" evidence="5">
    <location>
        <begin position="223"/>
        <end position="398"/>
    </location>
</feature>
<evidence type="ECO:0000256" key="3">
    <source>
        <dbReference type="ARBA" id="ARBA00023125"/>
    </source>
</evidence>
<comment type="similarity">
    <text evidence="1">Belongs to the 'phage' integrase family.</text>
</comment>
<dbReference type="InterPro" id="IPR011010">
    <property type="entry name" value="DNA_brk_join_enz"/>
</dbReference>
<keyword evidence="2" id="KW-0229">DNA integration</keyword>
<dbReference type="AlphaFoldDB" id="I5BRK5"/>
<dbReference type="Proteomes" id="UP000004622">
    <property type="component" value="Unassembled WGS sequence"/>
</dbReference>
<dbReference type="CDD" id="cd00796">
    <property type="entry name" value="INT_Rci_Hp1_C"/>
    <property type="match status" value="1"/>
</dbReference>
<evidence type="ECO:0000313" key="6">
    <source>
        <dbReference type="EMBL" id="EIM72207.1"/>
    </source>
</evidence>
<dbReference type="InterPro" id="IPR038488">
    <property type="entry name" value="Integrase_DNA-bd_sf"/>
</dbReference>
<dbReference type="PANTHER" id="PTHR30629">
    <property type="entry name" value="PROPHAGE INTEGRASE"/>
    <property type="match status" value="1"/>
</dbReference>
<dbReference type="InterPro" id="IPR013762">
    <property type="entry name" value="Integrase-like_cat_sf"/>
</dbReference>
<name>I5BRK5_9HYPH</name>
<dbReference type="RefSeq" id="WP_007010329.1">
    <property type="nucleotide sequence ID" value="NZ_AJXZ01000057.1"/>
</dbReference>
<proteinExistence type="inferred from homology"/>
<evidence type="ECO:0000256" key="2">
    <source>
        <dbReference type="ARBA" id="ARBA00022908"/>
    </source>
</evidence>
<keyword evidence="3" id="KW-0238">DNA-binding</keyword>
<organism evidence="6 7">
    <name type="scientific">Nitratireductor aquibiodomus RA22</name>
    <dbReference type="NCBI Taxonomy" id="1189611"/>
    <lineage>
        <taxon>Bacteria</taxon>
        <taxon>Pseudomonadati</taxon>
        <taxon>Pseudomonadota</taxon>
        <taxon>Alphaproteobacteria</taxon>
        <taxon>Hyphomicrobiales</taxon>
        <taxon>Phyllobacteriaceae</taxon>
        <taxon>Nitratireductor</taxon>
    </lineage>
</organism>
<evidence type="ECO:0000313" key="7">
    <source>
        <dbReference type="Proteomes" id="UP000004622"/>
    </source>
</evidence>